<feature type="compositionally biased region" description="Basic residues" evidence="1">
    <location>
        <begin position="556"/>
        <end position="566"/>
    </location>
</feature>
<reference evidence="2" key="1">
    <citation type="journal article" date="2013" name="Proc. Natl. Acad. Sci. U.S.A.">
        <title>Mapping gene clusters within arrayed metagenomic libraries to expand the structural diversity of biomedically relevant natural products.</title>
        <authorList>
            <person name="Owen J.G."/>
            <person name="Reddy B.V."/>
            <person name="Ternei M.A."/>
            <person name="Charlop-Powers Z."/>
            <person name="Calle P.Y."/>
            <person name="Kim J.H."/>
            <person name="Brady S.F."/>
        </authorList>
    </citation>
    <scope>NUCLEOTIDE SEQUENCE</scope>
</reference>
<evidence type="ECO:0000256" key="1">
    <source>
        <dbReference type="SAM" id="MobiDB-lite"/>
    </source>
</evidence>
<organism evidence="2">
    <name type="scientific">uncultured bacterium esnapd22</name>
    <dbReference type="NCBI Taxonomy" id="1366604"/>
    <lineage>
        <taxon>Bacteria</taxon>
        <taxon>environmental samples</taxon>
    </lineage>
</organism>
<evidence type="ECO:0000313" key="2">
    <source>
        <dbReference type="EMBL" id="AGS49917.1"/>
    </source>
</evidence>
<dbReference type="AlphaFoldDB" id="S5UD95"/>
<sequence>MVTVLVGCDAHRVTAPNPLATPEATAPSAALLGQATLEPSSGGLVPVANLAPAKWVIVRINGRFTAERNPDCDEAATPYWACPTATGITPFPETLAPIGPVRLWSQSATSSQAVSVRASGGGAIALLRPGSARTLAARTDVYSPSWNDNNGNPIPAYFLSGTYSVTAEEIDAPAELTESTAGDGGARTYSLSTLQGLSFFNPSEPYYWDYRATPYVTWRFLPGENVSDVPDGRYIWNAKPVNDCHNQIVCTYTPGGPGKMEATAWVEGREVVIRSSGIPTPELTLVCGTQEGNKVRLTLVRGESFNCTLRASGGRATILDWTFVGAGQTIRADAPYTGWSGQMVVSGVVTARAVFGVDTVVATAELEVTPRPWVDRIAAPTIRYYGCPEPLTAECPLPDVLVHWHDLARLDPGPRTWPTATEHINSGPNAGFRYIPGSDSFLDIRDPWIQLNEVLRNPRHEFWRSRPDCDVAKVHANVVEHETIHYEGIKVLVEAGVTGGWLESYTPFGTAPETLAAMNERLADYHTALNNAADMDHTNARFTNPPCDIRLPSTKRNPRVPGRQRT</sequence>
<accession>S5UD95</accession>
<name>S5UD95_9BACT</name>
<dbReference type="EMBL" id="KF264562">
    <property type="protein sequence ID" value="AGS49917.1"/>
    <property type="molecule type" value="Genomic_DNA"/>
</dbReference>
<protein>
    <submittedName>
        <fullName evidence="2">Uncharacterized protein</fullName>
    </submittedName>
</protein>
<proteinExistence type="predicted"/>
<feature type="region of interest" description="Disordered" evidence="1">
    <location>
        <begin position="545"/>
        <end position="566"/>
    </location>
</feature>